<reference evidence="2 4" key="2">
    <citation type="submission" date="2018-07" db="EMBL/GenBank/DDBJ databases">
        <title>Complete genome of the Arcobacter bivalviorum type strain LMG 26154.</title>
        <authorList>
            <person name="Miller W.G."/>
            <person name="Yee E."/>
            <person name="Bono J.L."/>
        </authorList>
    </citation>
    <scope>NUCLEOTIDE SEQUENCE [LARGE SCALE GENOMIC DNA]</scope>
    <source>
        <strain evidence="2 4">LMG 26154</strain>
    </source>
</reference>
<feature type="signal peptide" evidence="1">
    <location>
        <begin position="1"/>
        <end position="19"/>
    </location>
</feature>
<keyword evidence="5" id="KW-1185">Reference proteome</keyword>
<name>A0AAX2AAV8_9BACT</name>
<accession>A0AAX2AAV8</accession>
<evidence type="ECO:0000313" key="4">
    <source>
        <dbReference type="Proteomes" id="UP000253850"/>
    </source>
</evidence>
<dbReference type="Proteomes" id="UP000289193">
    <property type="component" value="Unassembled WGS sequence"/>
</dbReference>
<dbReference type="EMBL" id="PDKM01000004">
    <property type="protein sequence ID" value="RXK09816.1"/>
    <property type="molecule type" value="Genomic_DNA"/>
</dbReference>
<feature type="chain" id="PRO_5044718529" evidence="1">
    <location>
        <begin position="20"/>
        <end position="251"/>
    </location>
</feature>
<protein>
    <submittedName>
        <fullName evidence="2">DUF4198 domain-containing protein</fullName>
    </submittedName>
</protein>
<dbReference type="Proteomes" id="UP000253850">
    <property type="component" value="Chromosome"/>
</dbReference>
<evidence type="ECO:0000256" key="1">
    <source>
        <dbReference type="SAM" id="SignalP"/>
    </source>
</evidence>
<dbReference type="Pfam" id="PF10670">
    <property type="entry name" value="DUF4198"/>
    <property type="match status" value="1"/>
</dbReference>
<evidence type="ECO:0000313" key="5">
    <source>
        <dbReference type="Proteomes" id="UP000289193"/>
    </source>
</evidence>
<dbReference type="RefSeq" id="WP_114840357.1">
    <property type="nucleotide sequence ID" value="NZ_CP031217.1"/>
</dbReference>
<dbReference type="InterPro" id="IPR019613">
    <property type="entry name" value="DUF4198"/>
</dbReference>
<evidence type="ECO:0000313" key="3">
    <source>
        <dbReference type="EMBL" id="RXK09816.1"/>
    </source>
</evidence>
<gene>
    <name evidence="2" type="ORF">ABIV_2613</name>
    <name evidence="3" type="ORF">CRV05_08785</name>
</gene>
<proteinExistence type="predicted"/>
<keyword evidence="1" id="KW-0732">Signal</keyword>
<organism evidence="3 5">
    <name type="scientific">Halarcobacter bivalviorum</name>
    <dbReference type="NCBI Taxonomy" id="663364"/>
    <lineage>
        <taxon>Bacteria</taxon>
        <taxon>Pseudomonadati</taxon>
        <taxon>Campylobacterota</taxon>
        <taxon>Epsilonproteobacteria</taxon>
        <taxon>Campylobacterales</taxon>
        <taxon>Arcobacteraceae</taxon>
        <taxon>Halarcobacter</taxon>
    </lineage>
</organism>
<reference evidence="3 5" key="1">
    <citation type="submission" date="2017-10" db="EMBL/GenBank/DDBJ databases">
        <title>Genomics of the genus Arcobacter.</title>
        <authorList>
            <person name="Perez-Cataluna A."/>
            <person name="Figueras M.J."/>
        </authorList>
    </citation>
    <scope>NUCLEOTIDE SEQUENCE [LARGE SCALE GENOMIC DNA]</scope>
    <source>
        <strain evidence="3 5">CECT 7835</strain>
    </source>
</reference>
<dbReference type="KEGG" id="hbv:ABIV_2613"/>
<dbReference type="AlphaFoldDB" id="A0AAX2AAV8"/>
<sequence>MKKFLMILTSLALGTTAFSHDLWVKASNDDVLKAQIIYGHDFPVPEVISEKRTGLFNPIEIIGEKESFVLSLKNENYNYEGKKLEEGTYLVNATYKPTAWIKTTDGKWEMNKTRKDTQKEVELCGIYSKMGKSILVVGNSDGEFATKALGKGLEITPLVKASEFKEGMPIKFRVTKDGKPLKIHEVYGSLDSYSKDESRMAFYSKTDLKGEFTFKALKSGFWYLKASYKADTNDANCEKIGMDTTLSFEVK</sequence>
<evidence type="ECO:0000313" key="2">
    <source>
        <dbReference type="EMBL" id="AXH13579.1"/>
    </source>
</evidence>
<dbReference type="EMBL" id="CP031217">
    <property type="protein sequence ID" value="AXH13579.1"/>
    <property type="molecule type" value="Genomic_DNA"/>
</dbReference>